<sequence>MRKLCHDVFPPPIVLQSADDGCKGDELWTLSKVEQSTVLIKLILEKLYCTFISIKTYRYLETSDG</sequence>
<proteinExistence type="predicted"/>
<evidence type="ECO:0000313" key="1">
    <source>
        <dbReference type="EMBL" id="JAD40344.1"/>
    </source>
</evidence>
<accession>A0A0A8ZLP3</accession>
<protein>
    <submittedName>
        <fullName evidence="1">Uncharacterized protein</fullName>
    </submittedName>
</protein>
<reference evidence="1" key="2">
    <citation type="journal article" date="2015" name="Data Brief">
        <title>Shoot transcriptome of the giant reed, Arundo donax.</title>
        <authorList>
            <person name="Barrero R.A."/>
            <person name="Guerrero F.D."/>
            <person name="Moolhuijzen P."/>
            <person name="Goolsby J.A."/>
            <person name="Tidwell J."/>
            <person name="Bellgard S.E."/>
            <person name="Bellgard M.I."/>
        </authorList>
    </citation>
    <scope>NUCLEOTIDE SEQUENCE</scope>
    <source>
        <tissue evidence="1">Shoot tissue taken approximately 20 cm above the soil surface</tissue>
    </source>
</reference>
<name>A0A0A8ZLP3_ARUDO</name>
<reference evidence="1" key="1">
    <citation type="submission" date="2014-09" db="EMBL/GenBank/DDBJ databases">
        <authorList>
            <person name="Magalhaes I.L.F."/>
            <person name="Oliveira U."/>
            <person name="Santos F.R."/>
            <person name="Vidigal T.H.D.A."/>
            <person name="Brescovit A.D."/>
            <person name="Santos A.J."/>
        </authorList>
    </citation>
    <scope>NUCLEOTIDE SEQUENCE</scope>
    <source>
        <tissue evidence="1">Shoot tissue taken approximately 20 cm above the soil surface</tissue>
    </source>
</reference>
<organism evidence="1">
    <name type="scientific">Arundo donax</name>
    <name type="common">Giant reed</name>
    <name type="synonym">Donax arundinaceus</name>
    <dbReference type="NCBI Taxonomy" id="35708"/>
    <lineage>
        <taxon>Eukaryota</taxon>
        <taxon>Viridiplantae</taxon>
        <taxon>Streptophyta</taxon>
        <taxon>Embryophyta</taxon>
        <taxon>Tracheophyta</taxon>
        <taxon>Spermatophyta</taxon>
        <taxon>Magnoliopsida</taxon>
        <taxon>Liliopsida</taxon>
        <taxon>Poales</taxon>
        <taxon>Poaceae</taxon>
        <taxon>PACMAD clade</taxon>
        <taxon>Arundinoideae</taxon>
        <taxon>Arundineae</taxon>
        <taxon>Arundo</taxon>
    </lineage>
</organism>
<dbReference type="AlphaFoldDB" id="A0A0A8ZLP3"/>
<dbReference type="EMBL" id="GBRH01257551">
    <property type="protein sequence ID" value="JAD40344.1"/>
    <property type="molecule type" value="Transcribed_RNA"/>
</dbReference>